<proteinExistence type="inferred from homology"/>
<feature type="region of interest" description="Disordered" evidence="11">
    <location>
        <begin position="407"/>
        <end position="437"/>
    </location>
</feature>
<evidence type="ECO:0000256" key="11">
    <source>
        <dbReference type="SAM" id="MobiDB-lite"/>
    </source>
</evidence>
<dbReference type="EMBL" id="JBHSPR010000006">
    <property type="protein sequence ID" value="MFC6015690.1"/>
    <property type="molecule type" value="Genomic_DNA"/>
</dbReference>
<evidence type="ECO:0000256" key="8">
    <source>
        <dbReference type="ARBA" id="ARBA00022989"/>
    </source>
</evidence>
<comment type="similarity">
    <text evidence="3">Belongs to the glycosyltransferase 2 family.</text>
</comment>
<protein>
    <submittedName>
        <fullName evidence="14">Glycosyltransferase 87 family protein</fullName>
    </submittedName>
</protein>
<comment type="pathway">
    <text evidence="2">Cell wall biogenesis; cell wall polysaccharide biosynthesis.</text>
</comment>
<evidence type="ECO:0000256" key="9">
    <source>
        <dbReference type="ARBA" id="ARBA00023136"/>
    </source>
</evidence>
<dbReference type="Gene3D" id="3.90.550.10">
    <property type="entry name" value="Spore Coat Polysaccharide Biosynthesis Protein SpsA, Chain A"/>
    <property type="match status" value="1"/>
</dbReference>
<feature type="transmembrane region" description="Helical" evidence="12">
    <location>
        <begin position="298"/>
        <end position="314"/>
    </location>
</feature>
<organism evidence="14 15">
    <name type="scientific">Plantactinospora solaniradicis</name>
    <dbReference type="NCBI Taxonomy" id="1723736"/>
    <lineage>
        <taxon>Bacteria</taxon>
        <taxon>Bacillati</taxon>
        <taxon>Actinomycetota</taxon>
        <taxon>Actinomycetes</taxon>
        <taxon>Micromonosporales</taxon>
        <taxon>Micromonosporaceae</taxon>
        <taxon>Plantactinospora</taxon>
    </lineage>
</organism>
<feature type="transmembrane region" description="Helical" evidence="12">
    <location>
        <begin position="134"/>
        <end position="165"/>
    </location>
</feature>
<feature type="transmembrane region" description="Helical" evidence="12">
    <location>
        <begin position="177"/>
        <end position="201"/>
    </location>
</feature>
<dbReference type="InterPro" id="IPR029044">
    <property type="entry name" value="Nucleotide-diphossugar_trans"/>
</dbReference>
<dbReference type="InterPro" id="IPR018584">
    <property type="entry name" value="GT87"/>
</dbReference>
<dbReference type="Pfam" id="PF00535">
    <property type="entry name" value="Glycos_transf_2"/>
    <property type="match status" value="1"/>
</dbReference>
<evidence type="ECO:0000256" key="3">
    <source>
        <dbReference type="ARBA" id="ARBA00006739"/>
    </source>
</evidence>
<evidence type="ECO:0000256" key="4">
    <source>
        <dbReference type="ARBA" id="ARBA00022475"/>
    </source>
</evidence>
<keyword evidence="7 12" id="KW-0812">Transmembrane</keyword>
<evidence type="ECO:0000256" key="10">
    <source>
        <dbReference type="ARBA" id="ARBA00024033"/>
    </source>
</evidence>
<keyword evidence="6" id="KW-0808">Transferase</keyword>
<comment type="caution">
    <text evidence="14">The sequence shown here is derived from an EMBL/GenBank/DDBJ whole genome shotgun (WGS) entry which is preliminary data.</text>
</comment>
<comment type="subcellular location">
    <subcellularLocation>
        <location evidence="1">Cell membrane</location>
        <topology evidence="1">Multi-pass membrane protein</topology>
    </subcellularLocation>
</comment>
<evidence type="ECO:0000256" key="2">
    <source>
        <dbReference type="ARBA" id="ARBA00004776"/>
    </source>
</evidence>
<evidence type="ECO:0000313" key="14">
    <source>
        <dbReference type="EMBL" id="MFC6015690.1"/>
    </source>
</evidence>
<feature type="region of interest" description="Disordered" evidence="11">
    <location>
        <begin position="669"/>
        <end position="699"/>
    </location>
</feature>
<dbReference type="Proteomes" id="UP001596203">
    <property type="component" value="Unassembled WGS sequence"/>
</dbReference>
<keyword evidence="5" id="KW-0328">Glycosyltransferase</keyword>
<keyword evidence="8 12" id="KW-1133">Transmembrane helix</keyword>
<evidence type="ECO:0000256" key="5">
    <source>
        <dbReference type="ARBA" id="ARBA00022676"/>
    </source>
</evidence>
<comment type="similarity">
    <text evidence="10">Belongs to the glycosyltransferase 87 family.</text>
</comment>
<evidence type="ECO:0000259" key="13">
    <source>
        <dbReference type="Pfam" id="PF00535"/>
    </source>
</evidence>
<reference evidence="15" key="1">
    <citation type="journal article" date="2019" name="Int. J. Syst. Evol. Microbiol.">
        <title>The Global Catalogue of Microorganisms (GCM) 10K type strain sequencing project: providing services to taxonomists for standard genome sequencing and annotation.</title>
        <authorList>
            <consortium name="The Broad Institute Genomics Platform"/>
            <consortium name="The Broad Institute Genome Sequencing Center for Infectious Disease"/>
            <person name="Wu L."/>
            <person name="Ma J."/>
        </authorList>
    </citation>
    <scope>NUCLEOTIDE SEQUENCE [LARGE SCALE GENOMIC DNA]</scope>
    <source>
        <strain evidence="15">ZS-35-S2</strain>
    </source>
</reference>
<evidence type="ECO:0000256" key="6">
    <source>
        <dbReference type="ARBA" id="ARBA00022679"/>
    </source>
</evidence>
<feature type="domain" description="Glycosyltransferase 2-like" evidence="13">
    <location>
        <begin position="444"/>
        <end position="554"/>
    </location>
</feature>
<feature type="transmembrane region" description="Helical" evidence="12">
    <location>
        <begin position="101"/>
        <end position="122"/>
    </location>
</feature>
<evidence type="ECO:0000256" key="1">
    <source>
        <dbReference type="ARBA" id="ARBA00004651"/>
    </source>
</evidence>
<dbReference type="CDD" id="cd00761">
    <property type="entry name" value="Glyco_tranf_GTA_type"/>
    <property type="match status" value="1"/>
</dbReference>
<feature type="transmembrane region" description="Helical" evidence="12">
    <location>
        <begin position="374"/>
        <end position="395"/>
    </location>
</feature>
<feature type="compositionally biased region" description="Low complexity" evidence="11">
    <location>
        <begin position="683"/>
        <end position="695"/>
    </location>
</feature>
<dbReference type="PANTHER" id="PTHR43179:SF12">
    <property type="entry name" value="GALACTOFURANOSYLTRANSFERASE GLFT2"/>
    <property type="match status" value="1"/>
</dbReference>
<feature type="transmembrane region" description="Helical" evidence="12">
    <location>
        <begin position="208"/>
        <end position="226"/>
    </location>
</feature>
<dbReference type="PANTHER" id="PTHR43179">
    <property type="entry name" value="RHAMNOSYLTRANSFERASE WBBL"/>
    <property type="match status" value="1"/>
</dbReference>
<feature type="transmembrane region" description="Helical" evidence="12">
    <location>
        <begin position="342"/>
        <end position="362"/>
    </location>
</feature>
<name>A0ABW1K2P5_9ACTN</name>
<feature type="compositionally biased region" description="Basic and acidic residues" evidence="11">
    <location>
        <begin position="415"/>
        <end position="437"/>
    </location>
</feature>
<feature type="compositionally biased region" description="Basic and acidic residues" evidence="11">
    <location>
        <begin position="796"/>
        <end position="809"/>
    </location>
</feature>
<keyword evidence="4" id="KW-1003">Cell membrane</keyword>
<dbReference type="Pfam" id="PF09594">
    <property type="entry name" value="GT87"/>
    <property type="match status" value="1"/>
</dbReference>
<accession>A0ABW1K2P5</accession>
<keyword evidence="9 12" id="KW-0472">Membrane</keyword>
<dbReference type="InterPro" id="IPR001173">
    <property type="entry name" value="Glyco_trans_2-like"/>
</dbReference>
<evidence type="ECO:0000256" key="7">
    <source>
        <dbReference type="ARBA" id="ARBA00022692"/>
    </source>
</evidence>
<sequence>MAPATATNAPLRPRIGAAPGSAVVALLATLVAVGAVAVHRVTGRYWGDLAVYRAGGSAAEAGDGGLYQVTVRGADGIELGFTYPPFAALLFQPFAAVGPEVAIGVWTLGSMLALAAVLRLVLRSTGVPDPRLGTLTLVGTVAALPMFAVSGHLQVGQVGLFLMLVVLVDLTGDPRRWWYGLGVGLAAGIKLTPLVFVVYLLATGRVRAAATAIGGFLGTIAIGFLWRPVDSSGYWSGALLDTSRVTADLRTILNQSLPGALARLTDSGDPRLGWLPVALVGAAGLAVAVWCARAGEELLGVLACATTGLLVSPISWHHHWVWAVPALALLAERAWRLGSRIGLAAVGLAWLVFVAGTGWVLAGLRGQDLHFDGWGLLYSNLYVLTGLALLGWLPFTLRRAARTARETGAPAYGAPERDREHRLDQPDHGGETRSPADSDAVRVSVVIPNYNKEKTLRACLTAVYAQSLPPAEVIVVDDASTDLSRQIVAGFPCTLLAFAANRGVSAARNAGAGRATGEVLFFVDSDIALAPDALAAALGVLRQHPRCGVVQGIYDLHPLFADGPVESYKTLFEHFWRRRAVGVTSSTMFALTAVPRPVFDAVGGFDERLRDAEDVEFGTRLPASYEIRTSDRVIGRHDDVDRLWPYLSELFRRALTYAGAVVVARWTPSPTPGPRPAGGPAGGACPADGSGSASGSERREPHRIDLGSLAGMLGSASAVATLPLAVASPWLLAVPLTLLAGFLAADRELLTFAFRQRGPGFLLYAALMRFLTHLTEFAGLTLGVAQAVVRLRKARRDAERSEGADERAQRANQPAQDSSSGRRAKRGGR</sequence>
<gene>
    <name evidence="14" type="ORF">ACFP2T_05745</name>
</gene>
<keyword evidence="15" id="KW-1185">Reference proteome</keyword>
<feature type="region of interest" description="Disordered" evidence="11">
    <location>
        <begin position="796"/>
        <end position="829"/>
    </location>
</feature>
<dbReference type="SUPFAM" id="SSF53448">
    <property type="entry name" value="Nucleotide-diphospho-sugar transferases"/>
    <property type="match status" value="1"/>
</dbReference>
<feature type="transmembrane region" description="Helical" evidence="12">
    <location>
        <begin position="21"/>
        <end position="39"/>
    </location>
</feature>
<evidence type="ECO:0000313" key="15">
    <source>
        <dbReference type="Proteomes" id="UP001596203"/>
    </source>
</evidence>
<evidence type="ECO:0000256" key="12">
    <source>
        <dbReference type="SAM" id="Phobius"/>
    </source>
</evidence>
<feature type="transmembrane region" description="Helical" evidence="12">
    <location>
        <begin position="272"/>
        <end position="291"/>
    </location>
</feature>